<accession>A0AAD4N5H3</accession>
<keyword evidence="4" id="KW-1185">Reference proteome</keyword>
<feature type="compositionally biased region" description="Polar residues" evidence="1">
    <location>
        <begin position="214"/>
        <end position="225"/>
    </location>
</feature>
<feature type="transmembrane region" description="Helical" evidence="2">
    <location>
        <begin position="12"/>
        <end position="32"/>
    </location>
</feature>
<feature type="compositionally biased region" description="Basic residues" evidence="1">
    <location>
        <begin position="72"/>
        <end position="86"/>
    </location>
</feature>
<organism evidence="3 4">
    <name type="scientific">Ditylenchus destructor</name>
    <dbReference type="NCBI Taxonomy" id="166010"/>
    <lineage>
        <taxon>Eukaryota</taxon>
        <taxon>Metazoa</taxon>
        <taxon>Ecdysozoa</taxon>
        <taxon>Nematoda</taxon>
        <taxon>Chromadorea</taxon>
        <taxon>Rhabditida</taxon>
        <taxon>Tylenchina</taxon>
        <taxon>Tylenchomorpha</taxon>
        <taxon>Sphaerularioidea</taxon>
        <taxon>Anguinidae</taxon>
        <taxon>Anguininae</taxon>
        <taxon>Ditylenchus</taxon>
    </lineage>
</organism>
<feature type="transmembrane region" description="Helical" evidence="2">
    <location>
        <begin position="269"/>
        <end position="286"/>
    </location>
</feature>
<feature type="compositionally biased region" description="Low complexity" evidence="1">
    <location>
        <begin position="199"/>
        <end position="213"/>
    </location>
</feature>
<evidence type="ECO:0000313" key="4">
    <source>
        <dbReference type="Proteomes" id="UP001201812"/>
    </source>
</evidence>
<feature type="region of interest" description="Disordered" evidence="1">
    <location>
        <begin position="62"/>
        <end position="225"/>
    </location>
</feature>
<feature type="compositionally biased region" description="Basic residues" evidence="1">
    <location>
        <begin position="126"/>
        <end position="138"/>
    </location>
</feature>
<protein>
    <submittedName>
        <fullName evidence="3">Uncharacterized protein</fullName>
    </submittedName>
</protein>
<dbReference type="Proteomes" id="UP001201812">
    <property type="component" value="Unassembled WGS sequence"/>
</dbReference>
<feature type="region of interest" description="Disordered" evidence="1">
    <location>
        <begin position="332"/>
        <end position="382"/>
    </location>
</feature>
<keyword evidence="2" id="KW-0472">Membrane</keyword>
<feature type="compositionally biased region" description="Basic residues" evidence="1">
    <location>
        <begin position="96"/>
        <end position="117"/>
    </location>
</feature>
<comment type="caution">
    <text evidence="3">The sequence shown here is derived from an EMBL/GenBank/DDBJ whole genome shotgun (WGS) entry which is preliminary data.</text>
</comment>
<feature type="compositionally biased region" description="Low complexity" evidence="1">
    <location>
        <begin position="153"/>
        <end position="182"/>
    </location>
</feature>
<evidence type="ECO:0000313" key="3">
    <source>
        <dbReference type="EMBL" id="KAI1713527.1"/>
    </source>
</evidence>
<evidence type="ECO:0000256" key="1">
    <source>
        <dbReference type="SAM" id="MobiDB-lite"/>
    </source>
</evidence>
<dbReference type="AlphaFoldDB" id="A0AAD4N5H3"/>
<proteinExistence type="predicted"/>
<reference evidence="3" key="1">
    <citation type="submission" date="2022-01" db="EMBL/GenBank/DDBJ databases">
        <title>Genome Sequence Resource for Two Populations of Ditylenchus destructor, the Migratory Endoparasitic Phytonematode.</title>
        <authorList>
            <person name="Zhang H."/>
            <person name="Lin R."/>
            <person name="Xie B."/>
        </authorList>
    </citation>
    <scope>NUCLEOTIDE SEQUENCE</scope>
    <source>
        <strain evidence="3">BazhouSP</strain>
    </source>
</reference>
<feature type="compositionally biased region" description="Basic and acidic residues" evidence="1">
    <location>
        <begin position="344"/>
        <end position="356"/>
    </location>
</feature>
<sequence length="382" mass="42189">MENERHHSYENSALLLVERVLLTIISLCFSFVGRLASSQVSISEGSAGQQPEPPVYILAGAPAQMPIPNPRRAPKLRSPRTSKSRARSQSTSSTSRKARPASPKKKSPKKTPSKAKQPKTPSPSKSRSRSTSRSRKIKTAPPAPQARSRSRSRTTTSRKPSQKTSLVSTTVSSGSPQRPSSSLAHYIQQQQPRLRPRGAAGSISSQASSLVSSVTGRSPRSTVSRGASTISNAVFNNRVAQKLRRILSFGGGGSKRCWTKTKKHIKNHWKAYFFIILSIVSAYFAYKCSKEIATQLKQISNTITEYVEVKKKIFGEYAEQAARTLEEAKNKYFPTQEEQPSIKPFDHLEKPKDVPHHQTTPPTVEKTVPHVDKSKHTIEDGP</sequence>
<dbReference type="EMBL" id="JAKKPZ010000015">
    <property type="protein sequence ID" value="KAI1713527.1"/>
    <property type="molecule type" value="Genomic_DNA"/>
</dbReference>
<feature type="compositionally biased region" description="Basic and acidic residues" evidence="1">
    <location>
        <begin position="367"/>
        <end position="382"/>
    </location>
</feature>
<keyword evidence="2" id="KW-0812">Transmembrane</keyword>
<gene>
    <name evidence="3" type="ORF">DdX_09043</name>
</gene>
<keyword evidence="2" id="KW-1133">Transmembrane helix</keyword>
<name>A0AAD4N5H3_9BILA</name>
<evidence type="ECO:0000256" key="2">
    <source>
        <dbReference type="SAM" id="Phobius"/>
    </source>
</evidence>